<dbReference type="AlphaFoldDB" id="A0A0F9TBA4"/>
<comment type="caution">
    <text evidence="1">The sequence shown here is derived from an EMBL/GenBank/DDBJ whole genome shotgun (WGS) entry which is preliminary data.</text>
</comment>
<accession>A0A0F9TBA4</accession>
<dbReference type="InterPro" id="IPR029063">
    <property type="entry name" value="SAM-dependent_MTases_sf"/>
</dbReference>
<evidence type="ECO:0008006" key="2">
    <source>
        <dbReference type="Google" id="ProtNLM"/>
    </source>
</evidence>
<protein>
    <recommendedName>
        <fullName evidence="2">Methyltransferase domain-containing protein</fullName>
    </recommendedName>
</protein>
<dbReference type="Pfam" id="PF13578">
    <property type="entry name" value="Methyltransf_24"/>
    <property type="match status" value="1"/>
</dbReference>
<dbReference type="EMBL" id="LAZR01000295">
    <property type="protein sequence ID" value="KKN76439.1"/>
    <property type="molecule type" value="Genomic_DNA"/>
</dbReference>
<organism evidence="1">
    <name type="scientific">marine sediment metagenome</name>
    <dbReference type="NCBI Taxonomy" id="412755"/>
    <lineage>
        <taxon>unclassified sequences</taxon>
        <taxon>metagenomes</taxon>
        <taxon>ecological metagenomes</taxon>
    </lineage>
</organism>
<name>A0A0F9TBA4_9ZZZZ</name>
<dbReference type="SUPFAM" id="SSF53335">
    <property type="entry name" value="S-adenosyl-L-methionine-dependent methyltransferases"/>
    <property type="match status" value="1"/>
</dbReference>
<reference evidence="1" key="1">
    <citation type="journal article" date="2015" name="Nature">
        <title>Complex archaea that bridge the gap between prokaryotes and eukaryotes.</title>
        <authorList>
            <person name="Spang A."/>
            <person name="Saw J.H."/>
            <person name="Jorgensen S.L."/>
            <person name="Zaremba-Niedzwiedzka K."/>
            <person name="Martijn J."/>
            <person name="Lind A.E."/>
            <person name="van Eijk R."/>
            <person name="Schleper C."/>
            <person name="Guy L."/>
            <person name="Ettema T.J."/>
        </authorList>
    </citation>
    <scope>NUCLEOTIDE SEQUENCE</scope>
</reference>
<proteinExistence type="predicted"/>
<dbReference type="Gene3D" id="3.40.50.150">
    <property type="entry name" value="Vaccinia Virus protein VP39"/>
    <property type="match status" value="1"/>
</dbReference>
<sequence length="218" mass="24689">MTTDIKEKMSPGDANALRELALRVGGRGALFVEVGCWKGYSTAILAESIPYGTVYAVDHWEGNPGTWNYEVARDNDIYAIFKANIFSLGLRDIVHPVVMDSQAASKLFEDGVMDLIFLDADHRYDYVKEDIMSWLPKLKEGGILCGHDCEEYYSRFNELAQRDIEAWKNEDCIGGVYFEGSIHPGVIKALHETLSGKYIKMPKSTIWYYVKENDAVRI</sequence>
<gene>
    <name evidence="1" type="ORF">LCGC14_0369480</name>
</gene>
<evidence type="ECO:0000313" key="1">
    <source>
        <dbReference type="EMBL" id="KKN76439.1"/>
    </source>
</evidence>